<keyword evidence="1" id="KW-0732">Signal</keyword>
<keyword evidence="3" id="KW-1185">Reference proteome</keyword>
<name>A0AAV5VYK5_9BILA</name>
<dbReference type="Proteomes" id="UP001432322">
    <property type="component" value="Unassembled WGS sequence"/>
</dbReference>
<comment type="caution">
    <text evidence="2">The sequence shown here is derived from an EMBL/GenBank/DDBJ whole genome shotgun (WGS) entry which is preliminary data.</text>
</comment>
<feature type="signal peptide" evidence="1">
    <location>
        <begin position="1"/>
        <end position="23"/>
    </location>
</feature>
<organism evidence="2 3">
    <name type="scientific">Pristionchus fissidentatus</name>
    <dbReference type="NCBI Taxonomy" id="1538716"/>
    <lineage>
        <taxon>Eukaryota</taxon>
        <taxon>Metazoa</taxon>
        <taxon>Ecdysozoa</taxon>
        <taxon>Nematoda</taxon>
        <taxon>Chromadorea</taxon>
        <taxon>Rhabditida</taxon>
        <taxon>Rhabditina</taxon>
        <taxon>Diplogasteromorpha</taxon>
        <taxon>Diplogasteroidea</taxon>
        <taxon>Neodiplogasteridae</taxon>
        <taxon>Pristionchus</taxon>
    </lineage>
</organism>
<evidence type="ECO:0000256" key="1">
    <source>
        <dbReference type="SAM" id="SignalP"/>
    </source>
</evidence>
<evidence type="ECO:0000313" key="2">
    <source>
        <dbReference type="EMBL" id="GMT23586.1"/>
    </source>
</evidence>
<proteinExistence type="predicted"/>
<sequence length="355" mass="39658">MVVQMTYLPLPLLFLLLFPISSALSPLDGFNSIRDLNSEMETHFARENSLSLEEFQSRLPSQQELTAIRKLISLIFIQKNQRICNPFTVEDSFPILNGTITLSSFQTVYCVIHEPIPKEPNQLFPRTFGFVIIRILSSEVVDIHHSSPHFESDGGVNEQAATLFEMTKSRSLVNNGISRFAVRGNPDSTCQPGNTLADAAHNINLAFHAMLQGIYDSTKSVSGNHYIQWHGMSQTSCAQSTAFISLGANGKNEIYQSSNVADKLARAITQCSNGKVVGNTPRDDSQCNLVAGTNVFGRQVHGVEEKEVCAIGAKNFDQRFIHIEQKVESRTEFESWREALNRVFRPIVVHEELKI</sequence>
<dbReference type="EMBL" id="BTSY01000004">
    <property type="protein sequence ID" value="GMT23586.1"/>
    <property type="molecule type" value="Genomic_DNA"/>
</dbReference>
<dbReference type="AlphaFoldDB" id="A0AAV5VYK5"/>
<gene>
    <name evidence="2" type="ORF">PFISCL1PPCAC_14883</name>
</gene>
<evidence type="ECO:0000313" key="3">
    <source>
        <dbReference type="Proteomes" id="UP001432322"/>
    </source>
</evidence>
<accession>A0AAV5VYK5</accession>
<reference evidence="2" key="1">
    <citation type="submission" date="2023-10" db="EMBL/GenBank/DDBJ databases">
        <title>Genome assembly of Pristionchus species.</title>
        <authorList>
            <person name="Yoshida K."/>
            <person name="Sommer R.J."/>
        </authorList>
    </citation>
    <scope>NUCLEOTIDE SEQUENCE</scope>
    <source>
        <strain evidence="2">RS5133</strain>
    </source>
</reference>
<feature type="chain" id="PRO_5043596388" evidence="1">
    <location>
        <begin position="24"/>
        <end position="355"/>
    </location>
</feature>
<protein>
    <submittedName>
        <fullName evidence="2">Uncharacterized protein</fullName>
    </submittedName>
</protein>